<dbReference type="Proteomes" id="UP000001555">
    <property type="component" value="Unassembled WGS sequence"/>
</dbReference>
<evidence type="ECO:0000313" key="3">
    <source>
        <dbReference type="Proteomes" id="UP000001555"/>
    </source>
</evidence>
<sequence>MAVVEDAANGIIAAVMREHLAPAMNFFRFPDCLKELEMAAAESPSKTPPTDDVEQHIDVDDVRLIVQFVHWTVNNIDYEEENEEEEDEDSDFCCDECYDEEVQDSSV</sequence>
<dbReference type="AlphaFoldDB" id="B7Q8E6"/>
<accession>B7Q8E6</accession>
<dbReference type="EMBL" id="ABJB010812265">
    <property type="status" value="NOT_ANNOTATED_CDS"/>
    <property type="molecule type" value="Genomic_DNA"/>
</dbReference>
<reference evidence="1 3" key="1">
    <citation type="submission" date="2008-03" db="EMBL/GenBank/DDBJ databases">
        <title>Annotation of Ixodes scapularis.</title>
        <authorList>
            <consortium name="Ixodes scapularis Genome Project Consortium"/>
            <person name="Caler E."/>
            <person name="Hannick L.I."/>
            <person name="Bidwell S."/>
            <person name="Joardar V."/>
            <person name="Thiagarajan M."/>
            <person name="Amedeo P."/>
            <person name="Galinsky K.J."/>
            <person name="Schobel S."/>
            <person name="Inman J."/>
            <person name="Hostetler J."/>
            <person name="Miller J."/>
            <person name="Hammond M."/>
            <person name="Megy K."/>
            <person name="Lawson D."/>
            <person name="Kodira C."/>
            <person name="Sutton G."/>
            <person name="Meyer J."/>
            <person name="Hill C.A."/>
            <person name="Birren B."/>
            <person name="Nene V."/>
            <person name="Collins F."/>
            <person name="Alarcon-Chaidez F."/>
            <person name="Wikel S."/>
            <person name="Strausberg R."/>
        </authorList>
    </citation>
    <scope>NUCLEOTIDE SEQUENCE [LARGE SCALE GENOMIC DNA]</scope>
    <source>
        <strain evidence="3">Wikel</strain>
        <strain evidence="1">Wikel colony</strain>
    </source>
</reference>
<reference evidence="2" key="2">
    <citation type="submission" date="2020-05" db="UniProtKB">
        <authorList>
            <consortium name="EnsemblMetazoa"/>
        </authorList>
    </citation>
    <scope>IDENTIFICATION</scope>
    <source>
        <strain evidence="2">wikel</strain>
    </source>
</reference>
<dbReference type="EnsemblMetazoa" id="ISCW010840-RA">
    <property type="protein sequence ID" value="ISCW010840-PA"/>
    <property type="gene ID" value="ISCW010840"/>
</dbReference>
<dbReference type="EMBL" id="DS883328">
    <property type="protein sequence ID" value="EEC15118.1"/>
    <property type="molecule type" value="Genomic_DNA"/>
</dbReference>
<dbReference type="InParanoid" id="B7Q8E6"/>
<gene>
    <name evidence="1" type="ORF">IscW_ISCW010840</name>
</gene>
<dbReference type="VEuPathDB" id="VectorBase:ISCI010840"/>
<evidence type="ECO:0000313" key="1">
    <source>
        <dbReference type="EMBL" id="EEC15118.1"/>
    </source>
</evidence>
<dbReference type="VEuPathDB" id="VectorBase:ISCW010840"/>
<keyword evidence="3" id="KW-1185">Reference proteome</keyword>
<organism>
    <name type="scientific">Ixodes scapularis</name>
    <name type="common">Black-legged tick</name>
    <name type="synonym">Deer tick</name>
    <dbReference type="NCBI Taxonomy" id="6945"/>
    <lineage>
        <taxon>Eukaryota</taxon>
        <taxon>Metazoa</taxon>
        <taxon>Ecdysozoa</taxon>
        <taxon>Arthropoda</taxon>
        <taxon>Chelicerata</taxon>
        <taxon>Arachnida</taxon>
        <taxon>Acari</taxon>
        <taxon>Parasitiformes</taxon>
        <taxon>Ixodida</taxon>
        <taxon>Ixodoidea</taxon>
        <taxon>Ixodidae</taxon>
        <taxon>Ixodinae</taxon>
        <taxon>Ixodes</taxon>
    </lineage>
</organism>
<evidence type="ECO:0000313" key="2">
    <source>
        <dbReference type="EnsemblMetazoa" id="ISCW010840-PA"/>
    </source>
</evidence>
<name>B7Q8E6_IXOSC</name>
<protein>
    <submittedName>
        <fullName evidence="1 2">Uncharacterized protein</fullName>
    </submittedName>
</protein>
<dbReference type="PaxDb" id="6945-B7Q8E6"/>
<proteinExistence type="predicted"/>
<dbReference type="HOGENOM" id="CLU_2212837_0_0_1"/>